<evidence type="ECO:0000313" key="4">
    <source>
        <dbReference type="WBParaSite" id="maker-E.canG7_contigs_2579-snap-gene-0.43-mRNA-1"/>
    </source>
</evidence>
<reference evidence="4" key="1">
    <citation type="submission" date="2022-11" db="UniProtKB">
        <authorList>
            <consortium name="WormBaseParasite"/>
        </authorList>
    </citation>
    <scope>IDENTIFICATION</scope>
</reference>
<dbReference type="InterPro" id="IPR050164">
    <property type="entry name" value="Peptidase_C19"/>
</dbReference>
<feature type="compositionally biased region" description="Low complexity" evidence="1">
    <location>
        <begin position="511"/>
        <end position="523"/>
    </location>
</feature>
<evidence type="ECO:0000259" key="2">
    <source>
        <dbReference type="PROSITE" id="PS50235"/>
    </source>
</evidence>
<dbReference type="AlphaFoldDB" id="A0A915EXJ9"/>
<organism evidence="3 4">
    <name type="scientific">Echinococcus canadensis</name>
    <dbReference type="NCBI Taxonomy" id="519352"/>
    <lineage>
        <taxon>Eukaryota</taxon>
        <taxon>Metazoa</taxon>
        <taxon>Spiralia</taxon>
        <taxon>Lophotrochozoa</taxon>
        <taxon>Platyhelminthes</taxon>
        <taxon>Cestoda</taxon>
        <taxon>Eucestoda</taxon>
        <taxon>Cyclophyllidea</taxon>
        <taxon>Taeniidae</taxon>
        <taxon>Echinococcus</taxon>
        <taxon>Echinococcus canadensis group</taxon>
    </lineage>
</organism>
<feature type="compositionally biased region" description="Polar residues" evidence="1">
    <location>
        <begin position="664"/>
        <end position="685"/>
    </location>
</feature>
<proteinExistence type="predicted"/>
<dbReference type="Proteomes" id="UP000887562">
    <property type="component" value="Unplaced"/>
</dbReference>
<dbReference type="Pfam" id="PF00443">
    <property type="entry name" value="UCH"/>
    <property type="match status" value="1"/>
</dbReference>
<dbReference type="InterPro" id="IPR038765">
    <property type="entry name" value="Papain-like_cys_pep_sf"/>
</dbReference>
<dbReference type="InterPro" id="IPR001394">
    <property type="entry name" value="Peptidase_C19_UCH"/>
</dbReference>
<feature type="region of interest" description="Disordered" evidence="1">
    <location>
        <begin position="703"/>
        <end position="723"/>
    </location>
</feature>
<feature type="region of interest" description="Disordered" evidence="1">
    <location>
        <begin position="425"/>
        <end position="458"/>
    </location>
</feature>
<evidence type="ECO:0000256" key="1">
    <source>
        <dbReference type="SAM" id="MobiDB-lite"/>
    </source>
</evidence>
<keyword evidence="3" id="KW-1185">Reference proteome</keyword>
<feature type="region of interest" description="Disordered" evidence="1">
    <location>
        <begin position="662"/>
        <end position="685"/>
    </location>
</feature>
<feature type="region of interest" description="Disordered" evidence="1">
    <location>
        <begin position="594"/>
        <end position="626"/>
    </location>
</feature>
<dbReference type="Gene3D" id="3.90.70.10">
    <property type="entry name" value="Cysteine proteinases"/>
    <property type="match status" value="1"/>
</dbReference>
<protein>
    <submittedName>
        <fullName evidence="4">USP domain-containing protein</fullName>
    </submittedName>
</protein>
<accession>A0A915EXJ9</accession>
<dbReference type="GO" id="GO:0005634">
    <property type="term" value="C:nucleus"/>
    <property type="evidence" value="ECO:0007669"/>
    <property type="project" value="TreeGrafter"/>
</dbReference>
<dbReference type="GO" id="GO:0004843">
    <property type="term" value="F:cysteine-type deubiquitinase activity"/>
    <property type="evidence" value="ECO:0007669"/>
    <property type="project" value="InterPro"/>
</dbReference>
<feature type="domain" description="USP" evidence="2">
    <location>
        <begin position="35"/>
        <end position="359"/>
    </location>
</feature>
<dbReference type="GO" id="GO:0005829">
    <property type="term" value="C:cytosol"/>
    <property type="evidence" value="ECO:0007669"/>
    <property type="project" value="TreeGrafter"/>
</dbReference>
<dbReference type="GO" id="GO:0016579">
    <property type="term" value="P:protein deubiquitination"/>
    <property type="evidence" value="ECO:0007669"/>
    <property type="project" value="InterPro"/>
</dbReference>
<evidence type="ECO:0000313" key="3">
    <source>
        <dbReference type="Proteomes" id="UP000887562"/>
    </source>
</evidence>
<dbReference type="SUPFAM" id="SSF54001">
    <property type="entry name" value="Cysteine proteinases"/>
    <property type="match status" value="1"/>
</dbReference>
<dbReference type="PROSITE" id="PS50235">
    <property type="entry name" value="USP_3"/>
    <property type="match status" value="1"/>
</dbReference>
<feature type="region of interest" description="Disordered" evidence="1">
    <location>
        <begin position="511"/>
        <end position="534"/>
    </location>
</feature>
<dbReference type="CDD" id="cd02257">
    <property type="entry name" value="Peptidase_C19"/>
    <property type="match status" value="1"/>
</dbReference>
<dbReference type="PROSITE" id="PS00973">
    <property type="entry name" value="USP_2"/>
    <property type="match status" value="1"/>
</dbReference>
<dbReference type="PANTHER" id="PTHR24006:SF702">
    <property type="entry name" value="UBIQUITIN CARBOXYL-TERMINAL HYDROLASE 47"/>
    <property type="match status" value="1"/>
</dbReference>
<sequence>MAQINTTQSRNDESHLAQIVNAIGSWKEAPRKRISGIANQGATCYLNTLLQTLLHTPDLTSRLFLMAKKTEVTQLKRILQELLALFSNLLQGDGIPVSAKFLTDSFGWSSDEVLIHQDIQELNRLLFEQLENNLKDTSETTLISDLYKGAFRTTVCIFNSKFLNAFFTYRSSVSHVAKLVSEMWDEFQDVNLSVSHCDSIEDALNYHTQTEMLVGENQYFCENCKSRVNATKTSKFTDLPPILTLSLSRFYFNPKTMEACKLDKMCSFPILLDMTTYLAGKQAVPVTYDLFSIVIHAGAAACGGHYHAYIKDPYGYIGDEVDDHTTQKFHPSDLKGGQNLEVEQVQTNTNHFFACYQNATTPVSNPATLRTRVQSQQRPFEAFCRHTERRNISPHLSLAVDARPPPVRKSPRPFQQAAFLNRLTGPSANSRFQMPPGVETSPAPFVSRDSIDRARSRRKTRVVSTSLTSAVNPSSASVRGQFSGKVGSEPLSTKKKSMTYNRLVDNMKASLASTQRSSRSATTPYNQQNDSINYPKMKTNWPIFERTIGNALSNQLRKMSVQLLKSPSGSTINIDVSEKSDQTSSLSMKKKIITTSGNNDDNSASKQQSTGSLTKSQSQCSSCTPSYNTEAWRSRLFRQTPKRSKSSASEIVKTGFLSKASVGVSPTKTSTPVLENDKSVTPTPTQQIKDSFLLHRYHKSANPASASQKSELSGEENLENSQTPCEALRLTRNGENPVVYGKWFDFNDDVVREVSCENFKYVFKGIECAYMLFYRRIGQPIT</sequence>
<name>A0A915EXJ9_9CEST</name>
<dbReference type="InterPro" id="IPR018200">
    <property type="entry name" value="USP_CS"/>
</dbReference>
<dbReference type="WBParaSite" id="maker-E.canG7_contigs_2579-snap-gene-0.43-mRNA-1">
    <property type="protein sequence ID" value="maker-E.canG7_contigs_2579-snap-gene-0.43-mRNA-1"/>
    <property type="gene ID" value="EcG7_03076"/>
</dbReference>
<dbReference type="InterPro" id="IPR028889">
    <property type="entry name" value="USP"/>
</dbReference>
<dbReference type="PANTHER" id="PTHR24006">
    <property type="entry name" value="UBIQUITIN CARBOXYL-TERMINAL HYDROLASE"/>
    <property type="match status" value="1"/>
</dbReference>